<name>A0A914Q209_9BILA</name>
<dbReference type="SMART" id="SM00213">
    <property type="entry name" value="UBQ"/>
    <property type="match status" value="4"/>
</dbReference>
<dbReference type="SUPFAM" id="SSF54236">
    <property type="entry name" value="Ubiquitin-like"/>
    <property type="match status" value="4"/>
</dbReference>
<dbReference type="InterPro" id="IPR029071">
    <property type="entry name" value="Ubiquitin-like_domsf"/>
</dbReference>
<evidence type="ECO:0000313" key="2">
    <source>
        <dbReference type="Proteomes" id="UP000887578"/>
    </source>
</evidence>
<sequence>MGIEIHSFNGIHFDLDVEESETIKEVKQKIRSKVNYPISQQSLMNGCDKLEDDNKTLSFYKIKDGASLQLWIAGEWKITVELMNDLVINLQINPNCTTEHIKFAIQNKTLISTKIQRLFLNGKELEGFVADTGIQDGSILVCRAKMEIFVNISGRKLIVGTKSDDSIKEVKLQIRVMEELRFHKQKLIFNGTELEDDKKLCDYGIVDGSVIDMIEKRYNKGELISVTVEMYGSIMSSGPREASAVQTFKVYDHCNALELKLALQHSLKVAFRQQRLLLGDRHLDDYKTLLENNVKDGDVIKLYECLCGC</sequence>
<dbReference type="InterPro" id="IPR000626">
    <property type="entry name" value="Ubiquitin-like_dom"/>
</dbReference>
<dbReference type="AlphaFoldDB" id="A0A914Q209"/>
<feature type="domain" description="Ubiquitin-like" evidence="1">
    <location>
        <begin position="146"/>
        <end position="220"/>
    </location>
</feature>
<organism evidence="2 3">
    <name type="scientific">Panagrolaimus davidi</name>
    <dbReference type="NCBI Taxonomy" id="227884"/>
    <lineage>
        <taxon>Eukaryota</taxon>
        <taxon>Metazoa</taxon>
        <taxon>Ecdysozoa</taxon>
        <taxon>Nematoda</taxon>
        <taxon>Chromadorea</taxon>
        <taxon>Rhabditida</taxon>
        <taxon>Tylenchina</taxon>
        <taxon>Panagrolaimomorpha</taxon>
        <taxon>Panagrolaimoidea</taxon>
        <taxon>Panagrolaimidae</taxon>
        <taxon>Panagrolaimus</taxon>
    </lineage>
</organism>
<feature type="domain" description="Ubiquitin-like" evidence="1">
    <location>
        <begin position="1"/>
        <end position="70"/>
    </location>
</feature>
<accession>A0A914Q209</accession>
<protein>
    <submittedName>
        <fullName evidence="3">Ubiquitin-like domain-containing protein</fullName>
    </submittedName>
</protein>
<evidence type="ECO:0000313" key="3">
    <source>
        <dbReference type="WBParaSite" id="PDA_v2.g24765.t1"/>
    </source>
</evidence>
<dbReference type="Gene3D" id="3.10.20.90">
    <property type="entry name" value="Phosphatidylinositol 3-kinase Catalytic Subunit, Chain A, domain 1"/>
    <property type="match status" value="4"/>
</dbReference>
<dbReference type="CDD" id="cd17039">
    <property type="entry name" value="Ubl_ubiquitin_like"/>
    <property type="match status" value="4"/>
</dbReference>
<dbReference type="WBParaSite" id="PDA_v2.g24765.t1">
    <property type="protein sequence ID" value="PDA_v2.g24765.t1"/>
    <property type="gene ID" value="PDA_v2.g24765"/>
</dbReference>
<dbReference type="PANTHER" id="PTHR10666">
    <property type="entry name" value="UBIQUITIN"/>
    <property type="match status" value="1"/>
</dbReference>
<keyword evidence="2" id="KW-1185">Reference proteome</keyword>
<evidence type="ECO:0000259" key="1">
    <source>
        <dbReference type="PROSITE" id="PS50053"/>
    </source>
</evidence>
<dbReference type="PROSITE" id="PS50053">
    <property type="entry name" value="UBIQUITIN_2"/>
    <property type="match status" value="4"/>
</dbReference>
<dbReference type="InterPro" id="IPR050158">
    <property type="entry name" value="Ubiquitin_ubiquitin-like"/>
</dbReference>
<dbReference type="Proteomes" id="UP000887578">
    <property type="component" value="Unplaced"/>
</dbReference>
<reference evidence="3" key="1">
    <citation type="submission" date="2022-11" db="UniProtKB">
        <authorList>
            <consortium name="WormBaseParasite"/>
        </authorList>
    </citation>
    <scope>IDENTIFICATION</scope>
</reference>
<feature type="domain" description="Ubiquitin-like" evidence="1">
    <location>
        <begin position="76"/>
        <end position="140"/>
    </location>
</feature>
<proteinExistence type="predicted"/>
<feature type="domain" description="Ubiquitin-like" evidence="1">
    <location>
        <begin position="224"/>
        <end position="302"/>
    </location>
</feature>
<dbReference type="Pfam" id="PF00240">
    <property type="entry name" value="ubiquitin"/>
    <property type="match status" value="4"/>
</dbReference>